<evidence type="ECO:0000313" key="2">
    <source>
        <dbReference type="Proteomes" id="UP000501690"/>
    </source>
</evidence>
<organism evidence="1 2">
    <name type="scientific">Vigna unguiculata</name>
    <name type="common">Cowpea</name>
    <dbReference type="NCBI Taxonomy" id="3917"/>
    <lineage>
        <taxon>Eukaryota</taxon>
        <taxon>Viridiplantae</taxon>
        <taxon>Streptophyta</taxon>
        <taxon>Embryophyta</taxon>
        <taxon>Tracheophyta</taxon>
        <taxon>Spermatophyta</taxon>
        <taxon>Magnoliopsida</taxon>
        <taxon>eudicotyledons</taxon>
        <taxon>Gunneridae</taxon>
        <taxon>Pentapetalae</taxon>
        <taxon>rosids</taxon>
        <taxon>fabids</taxon>
        <taxon>Fabales</taxon>
        <taxon>Fabaceae</taxon>
        <taxon>Papilionoideae</taxon>
        <taxon>50 kb inversion clade</taxon>
        <taxon>NPAAA clade</taxon>
        <taxon>indigoferoid/millettioid clade</taxon>
        <taxon>Phaseoleae</taxon>
        <taxon>Vigna</taxon>
    </lineage>
</organism>
<sequence>MHVNQYSATSSSSSSLKPWQPTLTTTMAATTPPPPSLHCTTRTPSFSHRQPWMCILHAFAPVRSIPPPSSILLDGETQQPPQCATIFSAVTPAPWQFYNNSSGSATPPRKHREFISAPSHSSENKLTQPPSMAAPLHLHLDRTSDAHRSLTTPLRATSQQQYSSESTMVATAIALRHNP</sequence>
<dbReference type="EMBL" id="CP039350">
    <property type="protein sequence ID" value="QCD96829.1"/>
    <property type="molecule type" value="Genomic_DNA"/>
</dbReference>
<evidence type="ECO:0000313" key="1">
    <source>
        <dbReference type="EMBL" id="QCD96829.1"/>
    </source>
</evidence>
<accession>A0A4D6M612</accession>
<protein>
    <submittedName>
        <fullName evidence="1">Uncharacterized protein</fullName>
    </submittedName>
</protein>
<gene>
    <name evidence="1" type="ORF">DEO72_LG6g1539</name>
</gene>
<name>A0A4D6M612_VIGUN</name>
<reference evidence="1 2" key="1">
    <citation type="submission" date="2019-04" db="EMBL/GenBank/DDBJ databases">
        <title>An improved genome assembly and genetic linkage map for asparagus bean, Vigna unguiculata ssp. sesquipedialis.</title>
        <authorList>
            <person name="Xia Q."/>
            <person name="Zhang R."/>
            <person name="Dong Y."/>
        </authorList>
    </citation>
    <scope>NUCLEOTIDE SEQUENCE [LARGE SCALE GENOMIC DNA]</scope>
    <source>
        <tissue evidence="1">Leaf</tissue>
    </source>
</reference>
<keyword evidence="2" id="KW-1185">Reference proteome</keyword>
<proteinExistence type="predicted"/>
<dbReference type="Proteomes" id="UP000501690">
    <property type="component" value="Linkage Group LG6"/>
</dbReference>
<dbReference type="AlphaFoldDB" id="A0A4D6M612"/>